<sequence length="373" mass="40308">MRSPYRVGAARCLSYEPAEVEAALALALERAGGLPSLSGEVLLKANLLAPRAPEEAVTTHPALLGALADLILPGAARVTVADSPGYIFVHQWETLFRQTGLDVLREKGVVLRPLIDDGLVEVAVDGLSLSRARVARLFLESDHVVNVAKLKTHVETEMTGCMKNLFGIADTATRKAAHRSPSLERLAQGVIDLFGIREPDFNVLDAVDSMEGDGPSRGRPVRTGWIFAGANALAVDAVASRLMGYENPWKIPLLAAAAGRGMGPRGREEIDLEGSEWGELAHHGFCRSSPRVRWIPTALRGWAHSLVSLRPELDPSLCTGCSICTRVCPVDALTMKSGKPVIDEASCVRCLCCHEMCPEGAMKVRRNWISRLI</sequence>
<dbReference type="InterPro" id="IPR050157">
    <property type="entry name" value="PSI_iron-sulfur_center"/>
</dbReference>
<dbReference type="GO" id="GO:0051539">
    <property type="term" value="F:4 iron, 4 sulfur cluster binding"/>
    <property type="evidence" value="ECO:0007669"/>
    <property type="project" value="UniProtKB-KW"/>
</dbReference>
<keyword evidence="1" id="KW-0004">4Fe-4S</keyword>
<evidence type="ECO:0000313" key="6">
    <source>
        <dbReference type="EMBL" id="QTX32885.1"/>
    </source>
</evidence>
<organism evidence="6 7">
    <name type="scientific">Aminithiophilus ramosus</name>
    <dbReference type="NCBI Taxonomy" id="3029084"/>
    <lineage>
        <taxon>Bacteria</taxon>
        <taxon>Thermotogati</taxon>
        <taxon>Synergistota</taxon>
        <taxon>Synergistia</taxon>
        <taxon>Synergistales</taxon>
        <taxon>Aminithiophilaceae</taxon>
        <taxon>Aminithiophilus</taxon>
    </lineage>
</organism>
<keyword evidence="3" id="KW-0408">Iron</keyword>
<evidence type="ECO:0000256" key="4">
    <source>
        <dbReference type="ARBA" id="ARBA00023014"/>
    </source>
</evidence>
<dbReference type="PROSITE" id="PS00198">
    <property type="entry name" value="4FE4S_FER_1"/>
    <property type="match status" value="2"/>
</dbReference>
<dbReference type="InterPro" id="IPR017896">
    <property type="entry name" value="4Fe4S_Fe-S-bd"/>
</dbReference>
<dbReference type="InterPro" id="IPR017900">
    <property type="entry name" value="4Fe4S_Fe_S_CS"/>
</dbReference>
<dbReference type="Gene3D" id="3.30.70.20">
    <property type="match status" value="1"/>
</dbReference>
<evidence type="ECO:0000256" key="2">
    <source>
        <dbReference type="ARBA" id="ARBA00022723"/>
    </source>
</evidence>
<dbReference type="Proteomes" id="UP000671879">
    <property type="component" value="Chromosome"/>
</dbReference>
<dbReference type="EMBL" id="CP072943">
    <property type="protein sequence ID" value="QTX32885.1"/>
    <property type="molecule type" value="Genomic_DNA"/>
</dbReference>
<evidence type="ECO:0000256" key="3">
    <source>
        <dbReference type="ARBA" id="ARBA00023004"/>
    </source>
</evidence>
<dbReference type="InterPro" id="IPR007160">
    <property type="entry name" value="DUF362"/>
</dbReference>
<dbReference type="PROSITE" id="PS51379">
    <property type="entry name" value="4FE4S_FER_2"/>
    <property type="match status" value="2"/>
</dbReference>
<dbReference type="Pfam" id="PF00037">
    <property type="entry name" value="Fer4"/>
    <property type="match status" value="1"/>
</dbReference>
<name>A0A9Q7AJQ1_9BACT</name>
<dbReference type="KEGG" id="aram:KAR29_02925"/>
<proteinExistence type="predicted"/>
<dbReference type="PANTHER" id="PTHR24960">
    <property type="entry name" value="PHOTOSYSTEM I IRON-SULFUR CENTER-RELATED"/>
    <property type="match status" value="1"/>
</dbReference>
<keyword evidence="7" id="KW-1185">Reference proteome</keyword>
<accession>A0A9Q7AJQ1</accession>
<dbReference type="GO" id="GO:0046872">
    <property type="term" value="F:metal ion binding"/>
    <property type="evidence" value="ECO:0007669"/>
    <property type="project" value="UniProtKB-KW"/>
</dbReference>
<protein>
    <submittedName>
        <fullName evidence="6">DUF362 domain-containing protein</fullName>
    </submittedName>
</protein>
<dbReference type="AlphaFoldDB" id="A0A9Q7AJQ1"/>
<evidence type="ECO:0000259" key="5">
    <source>
        <dbReference type="PROSITE" id="PS51379"/>
    </source>
</evidence>
<dbReference type="RefSeq" id="WP_274374149.1">
    <property type="nucleotide sequence ID" value="NZ_CP072943.1"/>
</dbReference>
<evidence type="ECO:0000256" key="1">
    <source>
        <dbReference type="ARBA" id="ARBA00022485"/>
    </source>
</evidence>
<evidence type="ECO:0000313" key="7">
    <source>
        <dbReference type="Proteomes" id="UP000671879"/>
    </source>
</evidence>
<dbReference type="SUPFAM" id="SSF54862">
    <property type="entry name" value="4Fe-4S ferredoxins"/>
    <property type="match status" value="1"/>
</dbReference>
<feature type="domain" description="4Fe-4S ferredoxin-type" evidence="5">
    <location>
        <begin position="309"/>
        <end position="338"/>
    </location>
</feature>
<keyword evidence="2" id="KW-0479">Metal-binding</keyword>
<dbReference type="Pfam" id="PF04015">
    <property type="entry name" value="DUF362"/>
    <property type="match status" value="1"/>
</dbReference>
<feature type="domain" description="4Fe-4S ferredoxin-type" evidence="5">
    <location>
        <begin position="339"/>
        <end position="367"/>
    </location>
</feature>
<gene>
    <name evidence="6" type="ORF">KAR29_02925</name>
</gene>
<reference evidence="7" key="1">
    <citation type="submission" date="2021-04" db="EMBL/GenBank/DDBJ databases">
        <title>A novel Synergistetes isolate from a pyrite-forming mixed culture.</title>
        <authorList>
            <person name="Bunk B."/>
            <person name="Sproer C."/>
            <person name="Spring S."/>
            <person name="Pester M."/>
        </authorList>
    </citation>
    <scope>NUCLEOTIDE SEQUENCE [LARGE SCALE GENOMIC DNA]</scope>
    <source>
        <strain evidence="7">J.5.4.2-T.3.5.2</strain>
    </source>
</reference>
<keyword evidence="4" id="KW-0411">Iron-sulfur</keyword>